<evidence type="ECO:0000313" key="2">
    <source>
        <dbReference type="Proteomes" id="UP001195769"/>
    </source>
</evidence>
<dbReference type="Proteomes" id="UP001195769">
    <property type="component" value="Unassembled WGS sequence"/>
</dbReference>
<keyword evidence="2" id="KW-1185">Reference proteome</keyword>
<dbReference type="RefSeq" id="XP_041220179.1">
    <property type="nucleotide sequence ID" value="XM_041368044.1"/>
</dbReference>
<dbReference type="GeneID" id="64662342"/>
<comment type="caution">
    <text evidence="1">The sequence shown here is derived from an EMBL/GenBank/DDBJ whole genome shotgun (WGS) entry which is preliminary data.</text>
</comment>
<accession>A0AAD4DXU3</accession>
<organism evidence="1 2">
    <name type="scientific">Suillus fuscotomentosus</name>
    <dbReference type="NCBI Taxonomy" id="1912939"/>
    <lineage>
        <taxon>Eukaryota</taxon>
        <taxon>Fungi</taxon>
        <taxon>Dikarya</taxon>
        <taxon>Basidiomycota</taxon>
        <taxon>Agaricomycotina</taxon>
        <taxon>Agaricomycetes</taxon>
        <taxon>Agaricomycetidae</taxon>
        <taxon>Boletales</taxon>
        <taxon>Suillineae</taxon>
        <taxon>Suillaceae</taxon>
        <taxon>Suillus</taxon>
    </lineage>
</organism>
<proteinExistence type="predicted"/>
<dbReference type="EMBL" id="JABBWK010000077">
    <property type="protein sequence ID" value="KAG1894603.1"/>
    <property type="molecule type" value="Genomic_DNA"/>
</dbReference>
<evidence type="ECO:0000313" key="1">
    <source>
        <dbReference type="EMBL" id="KAG1894603.1"/>
    </source>
</evidence>
<name>A0AAD4DXU3_9AGAM</name>
<reference evidence="1" key="1">
    <citation type="journal article" date="2020" name="New Phytol.">
        <title>Comparative genomics reveals dynamic genome evolution in host specialist ectomycorrhizal fungi.</title>
        <authorList>
            <person name="Lofgren L.A."/>
            <person name="Nguyen N.H."/>
            <person name="Vilgalys R."/>
            <person name="Ruytinx J."/>
            <person name="Liao H.L."/>
            <person name="Branco S."/>
            <person name="Kuo A."/>
            <person name="LaButti K."/>
            <person name="Lipzen A."/>
            <person name="Andreopoulos W."/>
            <person name="Pangilinan J."/>
            <person name="Riley R."/>
            <person name="Hundley H."/>
            <person name="Na H."/>
            <person name="Barry K."/>
            <person name="Grigoriev I.V."/>
            <person name="Stajich J.E."/>
            <person name="Kennedy P.G."/>
        </authorList>
    </citation>
    <scope>NUCLEOTIDE SEQUENCE</scope>
    <source>
        <strain evidence="1">FC203</strain>
    </source>
</reference>
<gene>
    <name evidence="1" type="ORF">F5891DRAFT_1195044</name>
</gene>
<dbReference type="AlphaFoldDB" id="A0AAD4DXU3"/>
<sequence length="211" mass="22868">MSPDAHRTLPTIALVTLRHFQISSHTFIYDIATSTSRLLAHLLAKLKQAPFASLNVHQLVAGARQGLGVPLTADRPAICLLKTQGQLSLSLANLSVRVVYQWASTSPEIRVLLYTVLIGSSPSQRCTRSILVSLRLDQSKGSGTLTPVMSRLAARQRTFILSLMQTPSSPPGLEDAVETRASHSVIWRFTLGSIQHQLAASLCVPSTVIPI</sequence>
<protein>
    <submittedName>
        <fullName evidence="1">Uncharacterized protein</fullName>
    </submittedName>
</protein>